<evidence type="ECO:0000256" key="1">
    <source>
        <dbReference type="SAM" id="MobiDB-lite"/>
    </source>
</evidence>
<feature type="region of interest" description="Disordered" evidence="1">
    <location>
        <begin position="1"/>
        <end position="21"/>
    </location>
</feature>
<name>A0A1R3L633_ASPOF</name>
<gene>
    <name evidence="2" type="ORF">A4U43_UnF7920</name>
</gene>
<feature type="region of interest" description="Disordered" evidence="1">
    <location>
        <begin position="35"/>
        <end position="65"/>
    </location>
</feature>
<evidence type="ECO:0000313" key="3">
    <source>
        <dbReference type="Proteomes" id="UP000243459"/>
    </source>
</evidence>
<proteinExistence type="predicted"/>
<feature type="compositionally biased region" description="Basic and acidic residues" evidence="1">
    <location>
        <begin position="35"/>
        <end position="44"/>
    </location>
</feature>
<reference evidence="3" key="1">
    <citation type="journal article" date="2017" name="Nat. Commun.">
        <title>The asparagus genome sheds light on the origin and evolution of a young Y chromosome.</title>
        <authorList>
            <person name="Harkess A."/>
            <person name="Zhou J."/>
            <person name="Xu C."/>
            <person name="Bowers J.E."/>
            <person name="Van der Hulst R."/>
            <person name="Ayyampalayam S."/>
            <person name="Mercati F."/>
            <person name="Riccardi P."/>
            <person name="McKain M.R."/>
            <person name="Kakrana A."/>
            <person name="Tang H."/>
            <person name="Ray J."/>
            <person name="Groenendijk J."/>
            <person name="Arikit S."/>
            <person name="Mathioni S.M."/>
            <person name="Nakano M."/>
            <person name="Shan H."/>
            <person name="Telgmann-Rauber A."/>
            <person name="Kanno A."/>
            <person name="Yue Z."/>
            <person name="Chen H."/>
            <person name="Li W."/>
            <person name="Chen Y."/>
            <person name="Xu X."/>
            <person name="Zhang Y."/>
            <person name="Luo S."/>
            <person name="Chen H."/>
            <person name="Gao J."/>
            <person name="Mao Z."/>
            <person name="Pires J.C."/>
            <person name="Luo M."/>
            <person name="Kudrna D."/>
            <person name="Wing R.A."/>
            <person name="Meyers B.C."/>
            <person name="Yi K."/>
            <person name="Kong H."/>
            <person name="Lavrijsen P."/>
            <person name="Sunseri F."/>
            <person name="Falavigna A."/>
            <person name="Ye Y."/>
            <person name="Leebens-Mack J.H."/>
            <person name="Chen G."/>
        </authorList>
    </citation>
    <scope>NUCLEOTIDE SEQUENCE [LARGE SCALE GENOMIC DNA]</scope>
    <source>
        <strain evidence="3">cv. DH0086</strain>
    </source>
</reference>
<dbReference type="Proteomes" id="UP000243459">
    <property type="component" value="Unassembled WGS sequence"/>
</dbReference>
<dbReference type="Gramene" id="ONK55070">
    <property type="protein sequence ID" value="ONK55070"/>
    <property type="gene ID" value="A4U43_UnF7920"/>
</dbReference>
<sequence length="155" mass="16977">MESMIDSLKVSDSQKSADIDKLKHELLERNKRIKFLPEEADKSEKRRRRLSRGREPQGVVDSGQINSAEAAKVDISALSLKDGPSSDIPLSKIADVVILDVSSSTRPIGEEGVDEPTKVKRGAEDSTTLVSLFEPAYKLNNEPIKMSGMATKEAP</sequence>
<dbReference type="EMBL" id="KV863793">
    <property type="protein sequence ID" value="ONK55070.1"/>
    <property type="molecule type" value="Genomic_DNA"/>
</dbReference>
<evidence type="ECO:0000313" key="2">
    <source>
        <dbReference type="EMBL" id="ONK55070.1"/>
    </source>
</evidence>
<organism evidence="2 3">
    <name type="scientific">Asparagus officinalis</name>
    <name type="common">Garden asparagus</name>
    <dbReference type="NCBI Taxonomy" id="4686"/>
    <lineage>
        <taxon>Eukaryota</taxon>
        <taxon>Viridiplantae</taxon>
        <taxon>Streptophyta</taxon>
        <taxon>Embryophyta</taxon>
        <taxon>Tracheophyta</taxon>
        <taxon>Spermatophyta</taxon>
        <taxon>Magnoliopsida</taxon>
        <taxon>Liliopsida</taxon>
        <taxon>Asparagales</taxon>
        <taxon>Asparagaceae</taxon>
        <taxon>Asparagoideae</taxon>
        <taxon>Asparagus</taxon>
    </lineage>
</organism>
<dbReference type="AlphaFoldDB" id="A0A1R3L633"/>
<protein>
    <submittedName>
        <fullName evidence="2">Uncharacterized protein</fullName>
    </submittedName>
</protein>
<accession>A0A1R3L633</accession>
<keyword evidence="3" id="KW-1185">Reference proteome</keyword>